<proteinExistence type="predicted"/>
<gene>
    <name evidence="3" type="ORF">UFOVP1265_18</name>
    <name evidence="1" type="ORF">UFOVP290_15</name>
    <name evidence="2" type="ORF">UFOVP982_15</name>
</gene>
<reference evidence="1" key="1">
    <citation type="submission" date="2020-04" db="EMBL/GenBank/DDBJ databases">
        <authorList>
            <person name="Chiriac C."/>
            <person name="Salcher M."/>
            <person name="Ghai R."/>
            <person name="Kavagutti S V."/>
        </authorList>
    </citation>
    <scope>NUCLEOTIDE SEQUENCE</scope>
</reference>
<organism evidence="1">
    <name type="scientific">uncultured Caudovirales phage</name>
    <dbReference type="NCBI Taxonomy" id="2100421"/>
    <lineage>
        <taxon>Viruses</taxon>
        <taxon>Duplodnaviria</taxon>
        <taxon>Heunggongvirae</taxon>
        <taxon>Uroviricota</taxon>
        <taxon>Caudoviricetes</taxon>
        <taxon>Peduoviridae</taxon>
        <taxon>Maltschvirus</taxon>
        <taxon>Maltschvirus maltsch</taxon>
    </lineage>
</organism>
<evidence type="ECO:0000313" key="3">
    <source>
        <dbReference type="EMBL" id="CAB4194782.1"/>
    </source>
</evidence>
<protein>
    <submittedName>
        <fullName evidence="1">Gp6 domain containing protein</fullName>
    </submittedName>
</protein>
<dbReference type="EMBL" id="LR796940">
    <property type="protein sequence ID" value="CAB4176182.1"/>
    <property type="molecule type" value="Genomic_DNA"/>
</dbReference>
<dbReference type="EMBL" id="LR797233">
    <property type="protein sequence ID" value="CAB4194782.1"/>
    <property type="molecule type" value="Genomic_DNA"/>
</dbReference>
<name>A0A6J5LM18_9CAUD</name>
<evidence type="ECO:0000313" key="1">
    <source>
        <dbReference type="EMBL" id="CAB4135365.1"/>
    </source>
</evidence>
<dbReference type="EMBL" id="LR796297">
    <property type="protein sequence ID" value="CAB4135365.1"/>
    <property type="molecule type" value="Genomic_DNA"/>
</dbReference>
<sequence>MATYTVTFKQVVDNYGVVETLTNNEIAVGQSITVAGVATGLNGTFTVYALPQYLYLGTDSQGNLLFDASVPIPNQVMFETVTDDVLRIACEGTITYTQTCTWVTGVQVMAYLAVTLDNPSDDYTLLTQATSAANAFCWRRRQESGYTGDSLTTSPGGDVTLGTLMYAAALWRARGSVQDTFATFDGMGSASVSAMTPMIKQLLGISRPQVA</sequence>
<evidence type="ECO:0000313" key="2">
    <source>
        <dbReference type="EMBL" id="CAB4176182.1"/>
    </source>
</evidence>
<accession>A0A6J5LM18</accession>